<name>A0A0W0XR74_9GAMM</name>
<accession>A0A0W0XR74</accession>
<evidence type="ECO:0008006" key="4">
    <source>
        <dbReference type="Google" id="ProtNLM"/>
    </source>
</evidence>
<evidence type="ECO:0000313" key="2">
    <source>
        <dbReference type="EMBL" id="KTD47068.1"/>
    </source>
</evidence>
<keyword evidence="3" id="KW-1185">Reference proteome</keyword>
<protein>
    <recommendedName>
        <fullName evidence="4">Dot/Icm T4SS effector</fullName>
    </recommendedName>
</protein>
<evidence type="ECO:0000313" key="3">
    <source>
        <dbReference type="Proteomes" id="UP000054608"/>
    </source>
</evidence>
<dbReference type="EMBL" id="LNYT01000020">
    <property type="protein sequence ID" value="KTD47068.1"/>
    <property type="molecule type" value="Genomic_DNA"/>
</dbReference>
<sequence>MAYEMGIEYAKKIHLNKTVLGLIDEDDGQAIITSGSHPDFVAGCFAGARGKKVRLIKTSYAGEPARIGVNHYAIDGSNKPLLISYPCAPLVRKNEHLTFLKSLGEKEYRLDTKKIIFYPQQSLIISSQTPQRREAFPQEGGTALALHAITGLPVVKMHKDSKARAHEKPVFERIGNGSTVYITGHSSLGSNGFSGLYINVNTATKQKWSLENFRDLILADSQLQENDTLTIVLWACEAGGGGVDSVAAKLALLFQEKGIHTRIIASTVEMLRFDGKPEPRENLINDGTSAFNPDDHYMPEGRLRFRTAQPNTVRIFECNREGLFESQNKRAVFFTAQGVEGIQATQTVKLLSKAIIEIQCSPYFRKDLTDRTKADKAVKDMFEKDKSIPSFVLRPASRQMPGYFSFVLSYFDEANQKNEHILYRIKNGKLYNAANSDEIGSLIECDGLTPLNKIRALNQDLFKEKVNSGKQEVEERLDSEPALSLNDLNPLAPAHSTSPLSTSKLYDETPLYKEIQNAVLKASSDYLSYHTLGLHDRGLKRGLFSFFRHGQQGRDNANQLSSSISQTTSIKEIITLLRNTTHLRFHHHSFGSYLKDELNHIVNLLAPDCSEDSNCSEDSWDAAMDGLSRLAQKS</sequence>
<proteinExistence type="predicted"/>
<comment type="caution">
    <text evidence="2">The sequence shown here is derived from an EMBL/GenBank/DDBJ whole genome shotgun (WGS) entry which is preliminary data.</text>
</comment>
<dbReference type="Proteomes" id="UP000054608">
    <property type="component" value="Unassembled WGS sequence"/>
</dbReference>
<reference evidence="2 3" key="1">
    <citation type="submission" date="2015-11" db="EMBL/GenBank/DDBJ databases">
        <title>Genomic analysis of 38 Legionella species identifies large and diverse effector repertoires.</title>
        <authorList>
            <person name="Burstein D."/>
            <person name="Amaro F."/>
            <person name="Zusman T."/>
            <person name="Lifshitz Z."/>
            <person name="Cohen O."/>
            <person name="Gilbert J.A."/>
            <person name="Pupko T."/>
            <person name="Shuman H.A."/>
            <person name="Segal G."/>
        </authorList>
    </citation>
    <scope>NUCLEOTIDE SEQUENCE [LARGE SCALE GENOMIC DNA]</scope>
    <source>
        <strain evidence="2 3">WA-270A-C2</strain>
    </source>
</reference>
<gene>
    <name evidence="2" type="ORF">Lrub_1990</name>
</gene>
<evidence type="ECO:0000256" key="1">
    <source>
        <dbReference type="SAM" id="MobiDB-lite"/>
    </source>
</evidence>
<dbReference type="PATRIC" id="fig|458.5.peg.2078"/>
<feature type="region of interest" description="Disordered" evidence="1">
    <location>
        <begin position="472"/>
        <end position="500"/>
    </location>
</feature>
<dbReference type="AlphaFoldDB" id="A0A0W0XR74"/>
<organism evidence="2 3">
    <name type="scientific">Legionella rubrilucens</name>
    <dbReference type="NCBI Taxonomy" id="458"/>
    <lineage>
        <taxon>Bacteria</taxon>
        <taxon>Pseudomonadati</taxon>
        <taxon>Pseudomonadota</taxon>
        <taxon>Gammaproteobacteria</taxon>
        <taxon>Legionellales</taxon>
        <taxon>Legionellaceae</taxon>
        <taxon>Legionella</taxon>
    </lineage>
</organism>